<comment type="caution">
    <text evidence="1">The sequence shown here is derived from an EMBL/GenBank/DDBJ whole genome shotgun (WGS) entry which is preliminary data.</text>
</comment>
<dbReference type="EMBL" id="BAAAYL010000001">
    <property type="protein sequence ID" value="GAA3378748.1"/>
    <property type="molecule type" value="Genomic_DNA"/>
</dbReference>
<dbReference type="RefSeq" id="WP_345043356.1">
    <property type="nucleotide sequence ID" value="NZ_BAAAYL010000001.1"/>
</dbReference>
<organism evidence="1 2">
    <name type="scientific">Streptomyces sannanensis</name>
    <dbReference type="NCBI Taxonomy" id="285536"/>
    <lineage>
        <taxon>Bacteria</taxon>
        <taxon>Bacillati</taxon>
        <taxon>Actinomycetota</taxon>
        <taxon>Actinomycetes</taxon>
        <taxon>Kitasatosporales</taxon>
        <taxon>Streptomycetaceae</taxon>
        <taxon>Streptomyces</taxon>
    </lineage>
</organism>
<gene>
    <name evidence="1" type="ORF">GCM10020367_59510</name>
</gene>
<keyword evidence="2" id="KW-1185">Reference proteome</keyword>
<name>A0ABP6SKD2_9ACTN</name>
<evidence type="ECO:0000313" key="1">
    <source>
        <dbReference type="EMBL" id="GAA3378748.1"/>
    </source>
</evidence>
<accession>A0ABP6SKD2</accession>
<dbReference type="Proteomes" id="UP001499990">
    <property type="component" value="Unassembled WGS sequence"/>
</dbReference>
<dbReference type="NCBIfam" id="NF041188">
    <property type="entry name" value="encap_f3"/>
    <property type="match status" value="1"/>
</dbReference>
<evidence type="ECO:0000313" key="2">
    <source>
        <dbReference type="Proteomes" id="UP001499990"/>
    </source>
</evidence>
<dbReference type="Gene3D" id="3.30.2400.10">
    <property type="entry name" value="Major capsid protein gp5"/>
    <property type="match status" value="1"/>
</dbReference>
<sequence length="267" mass="29094">MTETPGKRFAHAFVADPEHAQVDFDFTLSDAFQPTNDRPRLTVRNLFRKQRADSGTVRSWFETRPGADAAGRDGRLREAAFRFSVAEYGVRPITGWVQVPEDLAKEPEGLASFIDRRLMVRLGTAENLALTRELLSHPDVAPLPFKGSYTAGVLAAFEEIEQTGGTGHAMIVNPADYYGELVGAGSVLQDLAREKVMICRNRHVAPGHALVGDFAMAARLLEAGHSVIKVAEPPEGTFDQPGTAVCAEVYEGVAVQLPTHFFHVVPA</sequence>
<proteinExistence type="predicted"/>
<evidence type="ECO:0008006" key="3">
    <source>
        <dbReference type="Google" id="ProtNLM"/>
    </source>
</evidence>
<reference evidence="2" key="1">
    <citation type="journal article" date="2019" name="Int. J. Syst. Evol. Microbiol.">
        <title>The Global Catalogue of Microorganisms (GCM) 10K type strain sequencing project: providing services to taxonomists for standard genome sequencing and annotation.</title>
        <authorList>
            <consortium name="The Broad Institute Genomics Platform"/>
            <consortium name="The Broad Institute Genome Sequencing Center for Infectious Disease"/>
            <person name="Wu L."/>
            <person name="Ma J."/>
        </authorList>
    </citation>
    <scope>NUCLEOTIDE SEQUENCE [LARGE SCALE GENOMIC DNA]</scope>
    <source>
        <strain evidence="2">JCM 9651</strain>
    </source>
</reference>
<dbReference type="SUPFAM" id="SSF56563">
    <property type="entry name" value="Major capsid protein gp5"/>
    <property type="match status" value="1"/>
</dbReference>
<protein>
    <recommendedName>
        <fullName evidence="3">Phage major capsid protein</fullName>
    </recommendedName>
</protein>